<sequence>MEYGQLTSTDIRTEADLELALSMPSERVGADLAETRGPIVILGAGGKIGPSLATMARRSLDLVGDHDHEVLAVARFTQDGVRDSLEASGVKTLSADLSDEAAVRNLPDAGAIFYLAAMKFGTAGAEARTWWFNTAIPAMVANRYRGVPSVVYSTGNVYPRSMLTSGGATETTPPEPIGEYAQSCLGRERIFSYAAQSFETPVLLFRLNYACELRYGVVADVAARVAAGKPVDVTMPMVNVLWQGDANAWALSSLAMASTPAAVLNAAGPETVSVRHIAELVGEVVGVAPIFTGVEAHDALLSNAGLAIERFGYPSMACRELVGRVATWVAGGGRTLGKATKFEQREGRY</sequence>
<comment type="caution">
    <text evidence="2">The sequence shown here is derived from an EMBL/GenBank/DDBJ whole genome shotgun (WGS) entry which is preliminary data.</text>
</comment>
<dbReference type="EMBL" id="AVPJ01000015">
    <property type="protein sequence ID" value="KGN30863.1"/>
    <property type="molecule type" value="Genomic_DNA"/>
</dbReference>
<dbReference type="AlphaFoldDB" id="A0A0A0J183"/>
<dbReference type="InterPro" id="IPR036291">
    <property type="entry name" value="NAD(P)-bd_dom_sf"/>
</dbReference>
<dbReference type="eggNOG" id="COG0451">
    <property type="taxonomic scope" value="Bacteria"/>
</dbReference>
<proteinExistence type="predicted"/>
<evidence type="ECO:0000313" key="2">
    <source>
        <dbReference type="EMBL" id="KGN30863.1"/>
    </source>
</evidence>
<gene>
    <name evidence="2" type="ORF">N802_05565</name>
</gene>
<accession>A0A0A0J183</accession>
<feature type="domain" description="NAD-dependent epimerase/dehydratase" evidence="1">
    <location>
        <begin position="39"/>
        <end position="229"/>
    </location>
</feature>
<dbReference type="Pfam" id="PF01370">
    <property type="entry name" value="Epimerase"/>
    <property type="match status" value="1"/>
</dbReference>
<reference evidence="2 3" key="1">
    <citation type="submission" date="2013-08" db="EMBL/GenBank/DDBJ databases">
        <title>The genome sequence of Knoellia sinensis.</title>
        <authorList>
            <person name="Zhu W."/>
            <person name="Wang G."/>
        </authorList>
    </citation>
    <scope>NUCLEOTIDE SEQUENCE [LARGE SCALE GENOMIC DNA]</scope>
    <source>
        <strain evidence="2 3">KCTC 19936</strain>
    </source>
</reference>
<keyword evidence="3" id="KW-1185">Reference proteome</keyword>
<dbReference type="Proteomes" id="UP000030002">
    <property type="component" value="Unassembled WGS sequence"/>
</dbReference>
<protein>
    <submittedName>
        <fullName evidence="2">Epimerase</fullName>
    </submittedName>
</protein>
<dbReference type="InterPro" id="IPR001509">
    <property type="entry name" value="Epimerase_deHydtase"/>
</dbReference>
<evidence type="ECO:0000259" key="1">
    <source>
        <dbReference type="Pfam" id="PF01370"/>
    </source>
</evidence>
<dbReference type="SUPFAM" id="SSF51735">
    <property type="entry name" value="NAD(P)-binding Rossmann-fold domains"/>
    <property type="match status" value="1"/>
</dbReference>
<dbReference type="STRING" id="1385520.N802_05565"/>
<name>A0A0A0J183_9MICO</name>
<dbReference type="RefSeq" id="WP_211254438.1">
    <property type="nucleotide sequence ID" value="NZ_AVPJ01000015.1"/>
</dbReference>
<organism evidence="2 3">
    <name type="scientific">Knoellia sinensis KCTC 19936</name>
    <dbReference type="NCBI Taxonomy" id="1385520"/>
    <lineage>
        <taxon>Bacteria</taxon>
        <taxon>Bacillati</taxon>
        <taxon>Actinomycetota</taxon>
        <taxon>Actinomycetes</taxon>
        <taxon>Micrococcales</taxon>
        <taxon>Intrasporangiaceae</taxon>
        <taxon>Knoellia</taxon>
    </lineage>
</organism>
<dbReference type="Gene3D" id="3.40.50.720">
    <property type="entry name" value="NAD(P)-binding Rossmann-like Domain"/>
    <property type="match status" value="1"/>
</dbReference>
<evidence type="ECO:0000313" key="3">
    <source>
        <dbReference type="Proteomes" id="UP000030002"/>
    </source>
</evidence>